<dbReference type="AlphaFoldDB" id="A0A132BFL5"/>
<evidence type="ECO:0000313" key="1">
    <source>
        <dbReference type="EMBL" id="KUJ10507.1"/>
    </source>
</evidence>
<dbReference type="GeneID" id="28816013"/>
<accession>A0A132BFL5</accession>
<evidence type="ECO:0000313" key="2">
    <source>
        <dbReference type="Proteomes" id="UP000070700"/>
    </source>
</evidence>
<protein>
    <submittedName>
        <fullName evidence="1">Uncharacterized protein</fullName>
    </submittedName>
</protein>
<dbReference type="InParanoid" id="A0A132BFL5"/>
<keyword evidence="2" id="KW-1185">Reference proteome</keyword>
<name>A0A132BFL5_MOLSC</name>
<dbReference type="Proteomes" id="UP000070700">
    <property type="component" value="Unassembled WGS sequence"/>
</dbReference>
<dbReference type="EMBL" id="KQ947429">
    <property type="protein sequence ID" value="KUJ10507.1"/>
    <property type="molecule type" value="Genomic_DNA"/>
</dbReference>
<proteinExistence type="predicted"/>
<dbReference type="KEGG" id="psco:LY89DRAFT_262960"/>
<gene>
    <name evidence="1" type="ORF">LY89DRAFT_262960</name>
</gene>
<dbReference type="RefSeq" id="XP_018064862.1">
    <property type="nucleotide sequence ID" value="XM_018206287.1"/>
</dbReference>
<organism evidence="1 2">
    <name type="scientific">Mollisia scopiformis</name>
    <name type="common">Conifer needle endophyte fungus</name>
    <name type="synonym">Phialocephala scopiformis</name>
    <dbReference type="NCBI Taxonomy" id="149040"/>
    <lineage>
        <taxon>Eukaryota</taxon>
        <taxon>Fungi</taxon>
        <taxon>Dikarya</taxon>
        <taxon>Ascomycota</taxon>
        <taxon>Pezizomycotina</taxon>
        <taxon>Leotiomycetes</taxon>
        <taxon>Helotiales</taxon>
        <taxon>Mollisiaceae</taxon>
        <taxon>Mollisia</taxon>
    </lineage>
</organism>
<sequence>METSKNHQSTFTYPRSRRITSSFFDSLTCLRGRLDGTYASLLCTQRPQNQDEGVDERHVYPVFWVSSLRQITLYLALSTCGGRKCQYNDDKPSMEPLGSPMAGIAENIALWTFLTLCIVRGALYACASLISRPATSISTAQLKARVSNHMLRSPQCNQHWDGLGYVRREIAVTIKPHLWSSQLLISVSLLRCGCCTGKKRPLRNIRHCIERTKRLSCPSTERKVTYSY</sequence>
<reference evidence="1 2" key="1">
    <citation type="submission" date="2015-10" db="EMBL/GenBank/DDBJ databases">
        <title>Full genome of DAOMC 229536 Phialocephala scopiformis, a fungal endophyte of spruce producing the potent anti-insectan compound rugulosin.</title>
        <authorList>
            <consortium name="DOE Joint Genome Institute"/>
            <person name="Walker A.K."/>
            <person name="Frasz S.L."/>
            <person name="Seifert K.A."/>
            <person name="Miller J.D."/>
            <person name="Mondo S.J."/>
            <person name="Labutti K."/>
            <person name="Lipzen A."/>
            <person name="Dockter R."/>
            <person name="Kennedy M."/>
            <person name="Grigoriev I.V."/>
            <person name="Spatafora J.W."/>
        </authorList>
    </citation>
    <scope>NUCLEOTIDE SEQUENCE [LARGE SCALE GENOMIC DNA]</scope>
    <source>
        <strain evidence="1 2">CBS 120377</strain>
    </source>
</reference>